<dbReference type="InterPro" id="IPR016024">
    <property type="entry name" value="ARM-type_fold"/>
</dbReference>
<dbReference type="InterPro" id="IPR056842">
    <property type="entry name" value="THADA-like_TPR_C"/>
</dbReference>
<evidence type="ECO:0000259" key="3">
    <source>
        <dbReference type="Pfam" id="PF10350"/>
    </source>
</evidence>
<dbReference type="SUPFAM" id="SSF48371">
    <property type="entry name" value="ARM repeat"/>
    <property type="match status" value="1"/>
</dbReference>
<dbReference type="PANTHER" id="PTHR14387">
    <property type="entry name" value="THADA/DEATH RECEPTOR INTERACTING PROTEIN"/>
    <property type="match status" value="1"/>
</dbReference>
<protein>
    <submittedName>
        <fullName evidence="6">Uncharacterized protein LOC107068326</fullName>
    </submittedName>
</protein>
<dbReference type="Pfam" id="PF25151">
    <property type="entry name" value="TPR_Trm732_C"/>
    <property type="match status" value="1"/>
</dbReference>
<evidence type="ECO:0000313" key="5">
    <source>
        <dbReference type="Proteomes" id="UP000694924"/>
    </source>
</evidence>
<dbReference type="GeneID" id="107068326"/>
<accession>A0ABM1IIM8</accession>
<comment type="similarity">
    <text evidence="1">Belongs to the THADA family.</text>
</comment>
<evidence type="ECO:0000313" key="6">
    <source>
        <dbReference type="RefSeq" id="XP_015180065.1"/>
    </source>
</evidence>
<dbReference type="InterPro" id="IPR051954">
    <property type="entry name" value="tRNA_methyltransferase_THADA"/>
</dbReference>
<dbReference type="Pfam" id="PF10350">
    <property type="entry name" value="DUF2428"/>
    <property type="match status" value="1"/>
</dbReference>
<feature type="domain" description="DUF2428" evidence="3">
    <location>
        <begin position="694"/>
        <end position="948"/>
    </location>
</feature>
<feature type="domain" description="tRNA (32-2'-O)-methyltransferase regulator THADA-like C-terminal TPR repeats region" evidence="4">
    <location>
        <begin position="950"/>
        <end position="1111"/>
    </location>
</feature>
<proteinExistence type="inferred from homology"/>
<name>A0ABM1IIM8_POLDO</name>
<organism evidence="5 6">
    <name type="scientific">Polistes dominula</name>
    <name type="common">European paper wasp</name>
    <name type="synonym">Vespa dominula</name>
    <dbReference type="NCBI Taxonomy" id="743375"/>
    <lineage>
        <taxon>Eukaryota</taxon>
        <taxon>Metazoa</taxon>
        <taxon>Ecdysozoa</taxon>
        <taxon>Arthropoda</taxon>
        <taxon>Hexapoda</taxon>
        <taxon>Insecta</taxon>
        <taxon>Pterygota</taxon>
        <taxon>Neoptera</taxon>
        <taxon>Endopterygota</taxon>
        <taxon>Hymenoptera</taxon>
        <taxon>Apocrita</taxon>
        <taxon>Aculeata</taxon>
        <taxon>Vespoidea</taxon>
        <taxon>Vespidae</taxon>
        <taxon>Polistinae</taxon>
        <taxon>Polistini</taxon>
        <taxon>Polistes</taxon>
    </lineage>
</organism>
<sequence length="1571" mass="185214">MSQKSDNTMDFSKVLQELETSKRKKPIYKKLITYNRSLKDYSLSDENAEKWQLILENIVETLAKYHDTIIREEILLASHAFFEFLSIPYGPKTMQKYITYFLEEELKNKSKLSFSYKKYKINNSDLFQLIIIHGYLQVNKYNLYSDNILSTMFKILYPFCTKYSLYTYFAYKLLINWLNASINIDFWNTDSSSSIEQNLEEIIFSNWHNSINDINKQNATQIFHTYLNIMTEKYHGFMEYIFNNVINMSWQNETKYIILSEIFKVSKASRIREIITEDFLFNLSTSLTKNHLHHYGTKVYLNILNILSEEDWKKSFTNVIKYLINQWEIGPKKNYYAIKSLCNLWIEPTIKKYKTIITLLRDIVKDLKVPYFDSHFQRITSKLYITVSLHTDIISFIRHENDIVRLNGFTICCYEHIKLYNHDQMNNFFIMKQFLWYNANTTSLFLRNEIKKCFKIFYTNVLKISENVEHTQFMCEIIDWLNIFLLDCFEPGSCYQRKIFALNLYKIILSVTYTYTCKHPLKVKNDSRFVPNDKCVILDTMVKFTNRTFLLVLLNLIENSALDIKQITTSIIINYFDEDVLISTEKKVIFDIAIKECNSLKFYKVDSGAALMKVFSTWEPFIQEYITDEHGESISCNHYYEFFLHIAEKQLLELKEKPLDASVNNEKPFYGILTAMFTVYFQRDTKKCIPPLKFVKKLLDFLDGAINILLSKLSPNSETTDYASSFKDMGLAINYIIQTSKLSDEINDDFTLIYANQIILSCIWLSLKVSCEIADAIGSFMYSEETTLHSVKLITTVLMKCRHKGIIETAGVALGNLVRCISKQEIYAKKLEMYVEHLLDDNTMNNINITRRGAGLTLMFHKIVSNDIRHGRPFLHFVVQRLQNYIENFPVETLESNEPDITYDPPLVRYLFFLRELVTDKEIHAQLVSYIDDITVACFRCLKSTNWQIRNASLHLFGSLVPRLVGQSIGDKSLDFGNGYHIYHFITHYPKLKKRISKFLKIISKLSTVTNSILPDYSNLVHPLVLLSKFSVSGCYFIDHLANEFVQEMKSYFNKLMGIPVGYVRLLTAKAYAALTPFSCIKSEIETFMLNILSENSVNMLHGQLLTINYLQEKFLAEAECVTSSDKIDLINVFPKLKYLDESRIENIMKVWNNELKLKGIEKICYTIECTFIKSFQWKSFTLNFELFDNIILNNFDALHNIAKTNANFSQFIDMITYLYANYIKSHNTFNANALNKIIRSEYIDLTINLLSHLHNYPPILEYILNVLSSMIDNNGNELIINAMIKLLITTFKNSLLNDLYEFKLHETARILLRKLERKISIKPYVLHLRHVLIVMFSKNDNLIYRTLIKMFHMTLSDNAHLQYQALECLQLFAQRFSEVIHYIQMLLMHCCLVLMKNHIFEIRDSACTIIQDYIFSNIYKDKIICKHNEIVYQQLLLEIINYDSYKYFYINDIKKLIIKFIGVDDNSYKQLSSIESPFKYDYDTYREETKFINILYFYIQCKTKSDCMIKCDKDHKNYIDISRIIESKYEILRKINFNVNDIQTLLTIEDKDYLFKKQVMLMEEFKQNKC</sequence>
<dbReference type="PANTHER" id="PTHR14387:SF0">
    <property type="entry name" value="DUF2428 DOMAIN-CONTAINING PROTEIN"/>
    <property type="match status" value="1"/>
</dbReference>
<evidence type="ECO:0000256" key="2">
    <source>
        <dbReference type="ARBA" id="ARBA00022694"/>
    </source>
</evidence>
<keyword evidence="2" id="KW-0819">tRNA processing</keyword>
<keyword evidence="5" id="KW-1185">Reference proteome</keyword>
<evidence type="ECO:0000256" key="1">
    <source>
        <dbReference type="ARBA" id="ARBA00010409"/>
    </source>
</evidence>
<dbReference type="InterPro" id="IPR019442">
    <property type="entry name" value="THADA/TRM732_DUF2428"/>
</dbReference>
<dbReference type="Proteomes" id="UP000694924">
    <property type="component" value="Unplaced"/>
</dbReference>
<reference evidence="6" key="1">
    <citation type="submission" date="2025-08" db="UniProtKB">
        <authorList>
            <consortium name="RefSeq"/>
        </authorList>
    </citation>
    <scope>IDENTIFICATION</scope>
    <source>
        <tissue evidence="6">Whole body</tissue>
    </source>
</reference>
<dbReference type="RefSeq" id="XP_015180065.1">
    <property type="nucleotide sequence ID" value="XM_015324579.1"/>
</dbReference>
<evidence type="ECO:0000259" key="4">
    <source>
        <dbReference type="Pfam" id="PF25151"/>
    </source>
</evidence>
<gene>
    <name evidence="6" type="primary">LOC107068326</name>
</gene>